<keyword evidence="6" id="KW-0012">Acyltransferase</keyword>
<dbReference type="Pfam" id="PF00155">
    <property type="entry name" value="Aminotran_1_2"/>
    <property type="match status" value="1"/>
</dbReference>
<sequence length="777" mass="87757">MGPDNEILLDQSISLNNDNDNHMNDSSIQIATKTKIVMNHFNDYNENDNNDDDYYNPSYNLKHSNVKKFIPFSHHNLAINNDKNEFLNGNQHRLNGGGKMNNYENQAMIQIKNSTIMMTNGYHHHNHHNDHTIKSSFDQNYSNGQLNHQINGGKKNGFCHHENEKISNGIHHNADDNDKVKQSNGGNGFIVFGNNGCLPVVVDDDDDDNNDTQQHCPKLQLSSLKKSNYPFVNGTTKNGILKKYPTEKNGFKHSSISYYCSTATTTAKNSKLKIKSTPDNRFNRYEQPPYHIAFLCYISYAVLILFGYIRDFMRKTGLEKNLSAVERDREGYTSLYKSFESFYTRNIYRRIRDAWNRPIASVPGAEIDVVDRYSSDENWTFEYPGTKSRVINMGSYNYLGYAENSGPIHEKVIKTIYDNGVGICSTRNELGHNEHVKHLEQLMARFLGVEACVVFGMGFATNSTNIQCFVGRGCLIMSDSNNHASLILGCRLSGATIRKFKHNNMKDLEHEIRRYIVEGQPKTGEPWNKIIIVVEGIYSMEGTIVNLPELIRIKKQYKCYIYLDEAHSIGALGPNARGVIDYFGCDPSDVDILMGTFTKSFGAAGGYVAGSRDLVNLIRINSFSHYYANPMSVPIAMQISCVVQSLSGEDGTDDGRKRIQKLAHNSRYFRKKLRQLGFIVYGHDDSPVVPLLLCFCSKIAAVIRMAHDKGLGFIGAGYPATPLTTGRVRFCISAAHTKDMLDRSLNVMNEIGDKISIKYSAETVCDDDNDDEIYDYD</sequence>
<keyword evidence="8" id="KW-0472">Membrane</keyword>
<name>A0ABQ8JLW9_DERPT</name>
<keyword evidence="8" id="KW-0812">Transmembrane</keyword>
<evidence type="ECO:0000256" key="7">
    <source>
        <dbReference type="ARBA" id="ARBA00048528"/>
    </source>
</evidence>
<dbReference type="Proteomes" id="UP000887458">
    <property type="component" value="Unassembled WGS sequence"/>
</dbReference>
<comment type="cofactor">
    <cofactor evidence="1">
        <name>pyridoxal 5'-phosphate</name>
        <dbReference type="ChEBI" id="CHEBI:597326"/>
    </cofactor>
</comment>
<reference evidence="10 11" key="2">
    <citation type="journal article" date="2022" name="Mol. Biol. Evol.">
        <title>Comparative Genomics Reveals Insights into the Divergent Evolution of Astigmatic Mites and Household Pest Adaptations.</title>
        <authorList>
            <person name="Xiong Q."/>
            <person name="Wan A.T."/>
            <person name="Liu X."/>
            <person name="Fung C.S."/>
            <person name="Xiao X."/>
            <person name="Malainual N."/>
            <person name="Hou J."/>
            <person name="Wang L."/>
            <person name="Wang M."/>
            <person name="Yang K.Y."/>
            <person name="Cui Y."/>
            <person name="Leung E.L."/>
            <person name="Nong W."/>
            <person name="Shin S.K."/>
            <person name="Au S.W."/>
            <person name="Jeong K.Y."/>
            <person name="Chew F.T."/>
            <person name="Hui J.H."/>
            <person name="Leung T.F."/>
            <person name="Tungtrongchitr A."/>
            <person name="Zhong N."/>
            <person name="Liu Z."/>
            <person name="Tsui S.K."/>
        </authorList>
    </citation>
    <scope>NUCLEOTIDE SEQUENCE [LARGE SCALE GENOMIC DNA]</scope>
    <source>
        <strain evidence="10">Derp</strain>
    </source>
</reference>
<evidence type="ECO:0000256" key="4">
    <source>
        <dbReference type="ARBA" id="ARBA00022679"/>
    </source>
</evidence>
<evidence type="ECO:0000256" key="6">
    <source>
        <dbReference type="ARBA" id="ARBA00023315"/>
    </source>
</evidence>
<keyword evidence="8" id="KW-1133">Transmembrane helix</keyword>
<comment type="caution">
    <text evidence="10">The sequence shown here is derived from an EMBL/GenBank/DDBJ whole genome shotgun (WGS) entry which is preliminary data.</text>
</comment>
<feature type="transmembrane region" description="Helical" evidence="8">
    <location>
        <begin position="290"/>
        <end position="309"/>
    </location>
</feature>
<dbReference type="InterPro" id="IPR015422">
    <property type="entry name" value="PyrdxlP-dep_Trfase_small"/>
</dbReference>
<evidence type="ECO:0000256" key="8">
    <source>
        <dbReference type="SAM" id="Phobius"/>
    </source>
</evidence>
<evidence type="ECO:0000259" key="9">
    <source>
        <dbReference type="Pfam" id="PF00155"/>
    </source>
</evidence>
<accession>A0ABQ8JLW9</accession>
<evidence type="ECO:0000256" key="5">
    <source>
        <dbReference type="ARBA" id="ARBA00022898"/>
    </source>
</evidence>
<evidence type="ECO:0000256" key="1">
    <source>
        <dbReference type="ARBA" id="ARBA00001933"/>
    </source>
</evidence>
<evidence type="ECO:0000313" key="11">
    <source>
        <dbReference type="Proteomes" id="UP000887458"/>
    </source>
</evidence>
<dbReference type="EMBL" id="NJHN03000031">
    <property type="protein sequence ID" value="KAH9423616.1"/>
    <property type="molecule type" value="Genomic_DNA"/>
</dbReference>
<dbReference type="InterPro" id="IPR001917">
    <property type="entry name" value="Aminotrans_II_pyridoxalP_BS"/>
</dbReference>
<dbReference type="PANTHER" id="PTHR13693">
    <property type="entry name" value="CLASS II AMINOTRANSFERASE/8-AMINO-7-OXONONANOATE SYNTHASE"/>
    <property type="match status" value="1"/>
</dbReference>
<dbReference type="EC" id="2.3.1.50" evidence="3"/>
<dbReference type="SUPFAM" id="SSF53383">
    <property type="entry name" value="PLP-dependent transferases"/>
    <property type="match status" value="1"/>
</dbReference>
<evidence type="ECO:0000256" key="2">
    <source>
        <dbReference type="ARBA" id="ARBA00008392"/>
    </source>
</evidence>
<dbReference type="CDD" id="cd06454">
    <property type="entry name" value="KBL_like"/>
    <property type="match status" value="1"/>
</dbReference>
<reference evidence="10 11" key="1">
    <citation type="journal article" date="2018" name="J. Allergy Clin. Immunol.">
        <title>High-quality assembly of Dermatophagoides pteronyssinus genome and transcriptome reveals a wide range of novel allergens.</title>
        <authorList>
            <person name="Liu X.Y."/>
            <person name="Yang K.Y."/>
            <person name="Wang M.Q."/>
            <person name="Kwok J.S."/>
            <person name="Zeng X."/>
            <person name="Yang Z."/>
            <person name="Xiao X.J."/>
            <person name="Lau C.P."/>
            <person name="Li Y."/>
            <person name="Huang Z.M."/>
            <person name="Ba J.G."/>
            <person name="Yim A.K."/>
            <person name="Ouyang C.Y."/>
            <person name="Ngai S.M."/>
            <person name="Chan T.F."/>
            <person name="Leung E.L."/>
            <person name="Liu L."/>
            <person name="Liu Z.G."/>
            <person name="Tsui S.K."/>
        </authorList>
    </citation>
    <scope>NUCLEOTIDE SEQUENCE [LARGE SCALE GENOMIC DNA]</scope>
    <source>
        <strain evidence="10">Derp</strain>
    </source>
</reference>
<dbReference type="Gene3D" id="3.90.1150.10">
    <property type="entry name" value="Aspartate Aminotransferase, domain 1"/>
    <property type="match status" value="1"/>
</dbReference>
<organism evidence="10 11">
    <name type="scientific">Dermatophagoides pteronyssinus</name>
    <name type="common">European house dust mite</name>
    <dbReference type="NCBI Taxonomy" id="6956"/>
    <lineage>
        <taxon>Eukaryota</taxon>
        <taxon>Metazoa</taxon>
        <taxon>Ecdysozoa</taxon>
        <taxon>Arthropoda</taxon>
        <taxon>Chelicerata</taxon>
        <taxon>Arachnida</taxon>
        <taxon>Acari</taxon>
        <taxon>Acariformes</taxon>
        <taxon>Sarcoptiformes</taxon>
        <taxon>Astigmata</taxon>
        <taxon>Psoroptidia</taxon>
        <taxon>Analgoidea</taxon>
        <taxon>Pyroglyphidae</taxon>
        <taxon>Dermatophagoidinae</taxon>
        <taxon>Dermatophagoides</taxon>
    </lineage>
</organism>
<comment type="catalytic activity">
    <reaction evidence="7">
        <text>L-serine + hexadecanoyl-CoA + H(+) = 3-oxosphinganine + CO2 + CoA</text>
        <dbReference type="Rhea" id="RHEA:14761"/>
        <dbReference type="ChEBI" id="CHEBI:15378"/>
        <dbReference type="ChEBI" id="CHEBI:16526"/>
        <dbReference type="ChEBI" id="CHEBI:33384"/>
        <dbReference type="ChEBI" id="CHEBI:57287"/>
        <dbReference type="ChEBI" id="CHEBI:57379"/>
        <dbReference type="ChEBI" id="CHEBI:58299"/>
        <dbReference type="EC" id="2.3.1.50"/>
    </reaction>
</comment>
<dbReference type="InterPro" id="IPR004839">
    <property type="entry name" value="Aminotransferase_I/II_large"/>
</dbReference>
<dbReference type="InterPro" id="IPR050087">
    <property type="entry name" value="AON_synthase_class-II"/>
</dbReference>
<proteinExistence type="inferred from homology"/>
<evidence type="ECO:0000313" key="10">
    <source>
        <dbReference type="EMBL" id="KAH9423616.1"/>
    </source>
</evidence>
<keyword evidence="5" id="KW-0663">Pyridoxal phosphate</keyword>
<dbReference type="InterPro" id="IPR015424">
    <property type="entry name" value="PyrdxlP-dep_Trfase"/>
</dbReference>
<feature type="domain" description="Aminotransferase class I/classII large" evidence="9">
    <location>
        <begin position="389"/>
        <end position="745"/>
    </location>
</feature>
<evidence type="ECO:0000256" key="3">
    <source>
        <dbReference type="ARBA" id="ARBA00013220"/>
    </source>
</evidence>
<dbReference type="Gene3D" id="3.40.640.10">
    <property type="entry name" value="Type I PLP-dependent aspartate aminotransferase-like (Major domain)"/>
    <property type="match status" value="1"/>
</dbReference>
<protein>
    <recommendedName>
        <fullName evidence="3">serine C-palmitoyltransferase</fullName>
        <ecNumber evidence="3">2.3.1.50</ecNumber>
    </recommendedName>
</protein>
<dbReference type="PANTHER" id="PTHR13693:SF3">
    <property type="entry name" value="LD36009P"/>
    <property type="match status" value="1"/>
</dbReference>
<dbReference type="PROSITE" id="PS00599">
    <property type="entry name" value="AA_TRANSFER_CLASS_2"/>
    <property type="match status" value="1"/>
</dbReference>
<keyword evidence="11" id="KW-1185">Reference proteome</keyword>
<keyword evidence="4" id="KW-0808">Transferase</keyword>
<dbReference type="InterPro" id="IPR015421">
    <property type="entry name" value="PyrdxlP-dep_Trfase_major"/>
</dbReference>
<gene>
    <name evidence="10" type="primary">SPTLC2_3</name>
    <name evidence="10" type="ORF">DERP_005196</name>
</gene>
<comment type="similarity">
    <text evidence="2">Belongs to the class-II pyridoxal-phosphate-dependent aminotransferase family.</text>
</comment>